<dbReference type="EMBL" id="BK014764">
    <property type="protein sequence ID" value="DAD74747.1"/>
    <property type="molecule type" value="Genomic_DNA"/>
</dbReference>
<name>A0A8S5LY65_9CAUD</name>
<evidence type="ECO:0000313" key="1">
    <source>
        <dbReference type="EMBL" id="DAD74747.1"/>
    </source>
</evidence>
<proteinExistence type="predicted"/>
<organism evidence="1">
    <name type="scientific">CrAss-like virus sp. ctRQZ5</name>
    <dbReference type="NCBI Taxonomy" id="2826824"/>
    <lineage>
        <taxon>Viruses</taxon>
        <taxon>Duplodnaviria</taxon>
        <taxon>Heunggongvirae</taxon>
        <taxon>Uroviricota</taxon>
        <taxon>Caudoviricetes</taxon>
        <taxon>Crassvirales</taxon>
    </lineage>
</organism>
<accession>A0A8S5LY65</accession>
<sequence>MYFYPMIFITPSFIKSNICTIRVFVNIIFWF</sequence>
<protein>
    <submittedName>
        <fullName evidence="1">Uncharacterized protein</fullName>
    </submittedName>
</protein>
<reference evidence="1" key="1">
    <citation type="journal article" date="2021" name="Proc. Natl. Acad. Sci. U.S.A.">
        <title>A Catalog of Tens of Thousands of Viruses from Human Metagenomes Reveals Hidden Associations with Chronic Diseases.</title>
        <authorList>
            <person name="Tisza M.J."/>
            <person name="Buck C.B."/>
        </authorList>
    </citation>
    <scope>NUCLEOTIDE SEQUENCE</scope>
    <source>
        <strain evidence="1">CtRQZ5</strain>
    </source>
</reference>